<dbReference type="AlphaFoldDB" id="A0AAP0FA87"/>
<evidence type="ECO:0000313" key="1">
    <source>
        <dbReference type="EMBL" id="KAK9106732.1"/>
    </source>
</evidence>
<protein>
    <submittedName>
        <fullName evidence="1">Uncharacterized protein</fullName>
    </submittedName>
</protein>
<reference evidence="1 2" key="1">
    <citation type="submission" date="2024-01" db="EMBL/GenBank/DDBJ databases">
        <title>Genome assemblies of Stephania.</title>
        <authorList>
            <person name="Yang L."/>
        </authorList>
    </citation>
    <scope>NUCLEOTIDE SEQUENCE [LARGE SCALE GENOMIC DNA]</scope>
    <source>
        <strain evidence="1">YNDBR</strain>
        <tissue evidence="1">Leaf</tissue>
    </source>
</reference>
<accession>A0AAP0FA87</accession>
<dbReference type="Proteomes" id="UP001420932">
    <property type="component" value="Unassembled WGS sequence"/>
</dbReference>
<evidence type="ECO:0000313" key="2">
    <source>
        <dbReference type="Proteomes" id="UP001420932"/>
    </source>
</evidence>
<organism evidence="1 2">
    <name type="scientific">Stephania yunnanensis</name>
    <dbReference type="NCBI Taxonomy" id="152371"/>
    <lineage>
        <taxon>Eukaryota</taxon>
        <taxon>Viridiplantae</taxon>
        <taxon>Streptophyta</taxon>
        <taxon>Embryophyta</taxon>
        <taxon>Tracheophyta</taxon>
        <taxon>Spermatophyta</taxon>
        <taxon>Magnoliopsida</taxon>
        <taxon>Ranunculales</taxon>
        <taxon>Menispermaceae</taxon>
        <taxon>Menispermoideae</taxon>
        <taxon>Cissampelideae</taxon>
        <taxon>Stephania</taxon>
    </lineage>
</organism>
<sequence>MKFLLTNIALKITDIIDTKDLHSRPVKIVKLERHSPNHSHSYRRPLSLQDLSSFILYEALICLVCDGTGNRGNYNRKRKRNS</sequence>
<name>A0AAP0FA87_9MAGN</name>
<gene>
    <name evidence="1" type="ORF">Syun_022743</name>
</gene>
<keyword evidence="2" id="KW-1185">Reference proteome</keyword>
<dbReference type="EMBL" id="JBBNAF010000010">
    <property type="protein sequence ID" value="KAK9106732.1"/>
    <property type="molecule type" value="Genomic_DNA"/>
</dbReference>
<comment type="caution">
    <text evidence="1">The sequence shown here is derived from an EMBL/GenBank/DDBJ whole genome shotgun (WGS) entry which is preliminary data.</text>
</comment>
<proteinExistence type="predicted"/>